<name>A0ACC1CAN7_9ROSI</name>
<dbReference type="EMBL" id="CM047897">
    <property type="protein sequence ID" value="KAJ0112616.1"/>
    <property type="molecule type" value="Genomic_DNA"/>
</dbReference>
<organism evidence="1 2">
    <name type="scientific">Pistacia atlantica</name>
    <dbReference type="NCBI Taxonomy" id="434234"/>
    <lineage>
        <taxon>Eukaryota</taxon>
        <taxon>Viridiplantae</taxon>
        <taxon>Streptophyta</taxon>
        <taxon>Embryophyta</taxon>
        <taxon>Tracheophyta</taxon>
        <taxon>Spermatophyta</taxon>
        <taxon>Magnoliopsida</taxon>
        <taxon>eudicotyledons</taxon>
        <taxon>Gunneridae</taxon>
        <taxon>Pentapetalae</taxon>
        <taxon>rosids</taxon>
        <taxon>malvids</taxon>
        <taxon>Sapindales</taxon>
        <taxon>Anacardiaceae</taxon>
        <taxon>Pistacia</taxon>
    </lineage>
</organism>
<reference evidence="2" key="1">
    <citation type="journal article" date="2023" name="G3 (Bethesda)">
        <title>Genome assembly and association tests identify interacting loci associated with vigor, precocity, and sex in interspecific pistachio rootstocks.</title>
        <authorList>
            <person name="Palmer W."/>
            <person name="Jacygrad E."/>
            <person name="Sagayaradj S."/>
            <person name="Cavanaugh K."/>
            <person name="Han R."/>
            <person name="Bertier L."/>
            <person name="Beede B."/>
            <person name="Kafkas S."/>
            <person name="Golino D."/>
            <person name="Preece J."/>
            <person name="Michelmore R."/>
        </authorList>
    </citation>
    <scope>NUCLEOTIDE SEQUENCE [LARGE SCALE GENOMIC DNA]</scope>
</reference>
<evidence type="ECO:0000313" key="1">
    <source>
        <dbReference type="EMBL" id="KAJ0112616.1"/>
    </source>
</evidence>
<evidence type="ECO:0000313" key="2">
    <source>
        <dbReference type="Proteomes" id="UP001164250"/>
    </source>
</evidence>
<protein>
    <submittedName>
        <fullName evidence="1">Uncharacterized protein</fullName>
    </submittedName>
</protein>
<accession>A0ACC1CAN7</accession>
<keyword evidence="2" id="KW-1185">Reference proteome</keyword>
<sequence>MRELKKLTIEIEGAEENPKVFESIAARAVELETEVLRLQHDLITVMSEGDEASAKVVELKKSL</sequence>
<gene>
    <name evidence="1" type="ORF">Patl1_00669</name>
</gene>
<comment type="caution">
    <text evidence="1">The sequence shown here is derived from an EMBL/GenBank/DDBJ whole genome shotgun (WGS) entry which is preliminary data.</text>
</comment>
<dbReference type="Proteomes" id="UP001164250">
    <property type="component" value="Chromosome 1"/>
</dbReference>
<proteinExistence type="predicted"/>